<comment type="caution">
    <text evidence="1">The sequence shown here is derived from an EMBL/GenBank/DDBJ whole genome shotgun (WGS) entry which is preliminary data.</text>
</comment>
<proteinExistence type="predicted"/>
<evidence type="ECO:0008006" key="3">
    <source>
        <dbReference type="Google" id="ProtNLM"/>
    </source>
</evidence>
<gene>
    <name evidence="1" type="ORF">ACJMK2_044464</name>
</gene>
<evidence type="ECO:0000313" key="2">
    <source>
        <dbReference type="Proteomes" id="UP001634394"/>
    </source>
</evidence>
<reference evidence="1 2" key="1">
    <citation type="submission" date="2024-11" db="EMBL/GenBank/DDBJ databases">
        <title>Chromosome-level genome assembly of the freshwater bivalve Anodonta woodiana.</title>
        <authorList>
            <person name="Chen X."/>
        </authorList>
    </citation>
    <scope>NUCLEOTIDE SEQUENCE [LARGE SCALE GENOMIC DNA]</scope>
    <source>
        <strain evidence="1">MN2024</strain>
        <tissue evidence="1">Gills</tissue>
    </source>
</reference>
<dbReference type="PANTHER" id="PTHR21580:SF57">
    <property type="entry name" value="OUTER DENSE FIBER OF SPERM TAILS 3-LIKE 2-RELATED"/>
    <property type="match status" value="1"/>
</dbReference>
<dbReference type="PANTHER" id="PTHR21580">
    <property type="entry name" value="SHIPPO-1-RELATED"/>
    <property type="match status" value="1"/>
</dbReference>
<dbReference type="EMBL" id="JBJQND010000009">
    <property type="protein sequence ID" value="KAL3867248.1"/>
    <property type="molecule type" value="Genomic_DNA"/>
</dbReference>
<organism evidence="1 2">
    <name type="scientific">Sinanodonta woodiana</name>
    <name type="common">Chinese pond mussel</name>
    <name type="synonym">Anodonta woodiana</name>
    <dbReference type="NCBI Taxonomy" id="1069815"/>
    <lineage>
        <taxon>Eukaryota</taxon>
        <taxon>Metazoa</taxon>
        <taxon>Spiralia</taxon>
        <taxon>Lophotrochozoa</taxon>
        <taxon>Mollusca</taxon>
        <taxon>Bivalvia</taxon>
        <taxon>Autobranchia</taxon>
        <taxon>Heteroconchia</taxon>
        <taxon>Palaeoheterodonta</taxon>
        <taxon>Unionida</taxon>
        <taxon>Unionoidea</taxon>
        <taxon>Unionidae</taxon>
        <taxon>Unioninae</taxon>
        <taxon>Sinanodonta</taxon>
    </lineage>
</organism>
<accession>A0ABD3W312</accession>
<keyword evidence="2" id="KW-1185">Reference proteome</keyword>
<evidence type="ECO:0000313" key="1">
    <source>
        <dbReference type="EMBL" id="KAL3867248.1"/>
    </source>
</evidence>
<sequence length="251" mass="27873">MKEENEKKVPILIAARERGPGPGRYALPPTIGFTKHDSTRKMNPAHSFGRIVPTLTAVYSPGPVYAVDARITRNGRDGTACYSILARQRDPSLAKAPSPGTYFPEKVHPQRERHAPKYSLGFRTRYHRQDQNPAPNKYFLPPVMGSRQPNKSSSSAFSITGRSELGCYYEDLAKAPGPGCYKSVLPNVYKRKSPFYSILGRHEITGDELKKPGPGQHKPELVTINKRSAPKYSLGVRHSEFLCPLIVGISD</sequence>
<dbReference type="Proteomes" id="UP001634394">
    <property type="component" value="Unassembled WGS sequence"/>
</dbReference>
<dbReference type="AlphaFoldDB" id="A0ABD3W312"/>
<dbReference type="InterPro" id="IPR051291">
    <property type="entry name" value="CIMAP"/>
</dbReference>
<dbReference type="InterPro" id="IPR010736">
    <property type="entry name" value="SHIPPO-rpt"/>
</dbReference>
<dbReference type="Pfam" id="PF07004">
    <property type="entry name" value="SHIPPO-rpt"/>
    <property type="match status" value="5"/>
</dbReference>
<protein>
    <recommendedName>
        <fullName evidence="3">Outer dense fiber protein 3-like protein 2</fullName>
    </recommendedName>
</protein>
<name>A0ABD3W312_SINWO</name>